<dbReference type="GO" id="GO:0004252">
    <property type="term" value="F:serine-type endopeptidase activity"/>
    <property type="evidence" value="ECO:0007669"/>
    <property type="project" value="InterPro"/>
</dbReference>
<dbReference type="InterPro" id="IPR020568">
    <property type="entry name" value="Ribosomal_Su5_D2-typ_SF"/>
</dbReference>
<dbReference type="PROSITE" id="PS50106">
    <property type="entry name" value="PDZ"/>
    <property type="match status" value="1"/>
</dbReference>
<dbReference type="Proteomes" id="UP000031972">
    <property type="component" value="Unassembled WGS sequence"/>
</dbReference>
<dbReference type="SUPFAM" id="SSF50156">
    <property type="entry name" value="PDZ domain-like"/>
    <property type="match status" value="1"/>
</dbReference>
<dbReference type="EMBL" id="JXRR01000014">
    <property type="protein sequence ID" value="KIL47608.1"/>
    <property type="molecule type" value="Genomic_DNA"/>
</dbReference>
<dbReference type="SUPFAM" id="SSF54211">
    <property type="entry name" value="Ribosomal protein S5 domain 2-like"/>
    <property type="match status" value="1"/>
</dbReference>
<dbReference type="InterPro" id="IPR027065">
    <property type="entry name" value="Lon_Prtase"/>
</dbReference>
<dbReference type="Gene3D" id="3.30.230.10">
    <property type="match status" value="1"/>
</dbReference>
<dbReference type="SMART" id="SM00228">
    <property type="entry name" value="PDZ"/>
    <property type="match status" value="1"/>
</dbReference>
<dbReference type="InterPro" id="IPR001478">
    <property type="entry name" value="PDZ"/>
</dbReference>
<reference evidence="2 3" key="1">
    <citation type="submission" date="2015-01" db="EMBL/GenBank/DDBJ databases">
        <title>Jeotgalibacillus campisalis genome sequencing.</title>
        <authorList>
            <person name="Goh K.M."/>
            <person name="Chan K.-G."/>
            <person name="Yaakop A.S."/>
            <person name="Ee R."/>
            <person name="Gan H.M."/>
            <person name="Chan C.S."/>
        </authorList>
    </citation>
    <scope>NUCLEOTIDE SEQUENCE [LARGE SCALE GENOMIC DNA]</scope>
    <source>
        <strain evidence="2 3">SF-57</strain>
    </source>
</reference>
<dbReference type="NCBIfam" id="NF041438">
    <property type="entry name" value="SepM_fam_S16"/>
    <property type="match status" value="1"/>
</dbReference>
<dbReference type="InterPro" id="IPR036034">
    <property type="entry name" value="PDZ_sf"/>
</dbReference>
<comment type="caution">
    <text evidence="2">The sequence shown here is derived from an EMBL/GenBank/DDBJ whole genome shotgun (WGS) entry which is preliminary data.</text>
</comment>
<sequence>MKNKVWLWILTAAVLIFAVASFYTLPYYIQKPGSAFALDEIVEVNEGTSSKGDFSLMTVSQVQANIFAYIWAQFDDYQIVYPVNEIRNPHESDEEYSVRQLHLMDSSAVQAIEVAFREAQADYSFSYRGIYILNVFSDMPAEDVLRAGDRITMIDGNSFESSKEFIEYVKDKKEGEEVSIRVERNDQIIEETLPLKAFPETPEQVGLGVSLVDDRSIETDPSVYINSEDIGGPSAGLMYSLEIYDQLIEEDLTKGYDIAGTGTISSEGIVGRIGGIDQKVVAADKQGIEYFLAPDDTIPEEIIEENPEILTNYESAAKTAEAIESSMEIVPIKTFEDALEFLEGLDVKS</sequence>
<dbReference type="GO" id="GO:0004176">
    <property type="term" value="F:ATP-dependent peptidase activity"/>
    <property type="evidence" value="ECO:0007669"/>
    <property type="project" value="InterPro"/>
</dbReference>
<accession>A0A0C2VUC5</accession>
<organism evidence="2 3">
    <name type="scientific">Jeotgalibacillus campisalis</name>
    <dbReference type="NCBI Taxonomy" id="220754"/>
    <lineage>
        <taxon>Bacteria</taxon>
        <taxon>Bacillati</taxon>
        <taxon>Bacillota</taxon>
        <taxon>Bacilli</taxon>
        <taxon>Bacillales</taxon>
        <taxon>Caryophanaceae</taxon>
        <taxon>Jeotgalibacillus</taxon>
    </lineage>
</organism>
<dbReference type="Pfam" id="PF13180">
    <property type="entry name" value="PDZ_2"/>
    <property type="match status" value="1"/>
</dbReference>
<dbReference type="GO" id="GO:0005524">
    <property type="term" value="F:ATP binding"/>
    <property type="evidence" value="ECO:0007669"/>
    <property type="project" value="InterPro"/>
</dbReference>
<dbReference type="RefSeq" id="WP_041057270.1">
    <property type="nucleotide sequence ID" value="NZ_JXRR01000014.1"/>
</dbReference>
<dbReference type="GO" id="GO:0030163">
    <property type="term" value="P:protein catabolic process"/>
    <property type="evidence" value="ECO:0007669"/>
    <property type="project" value="InterPro"/>
</dbReference>
<evidence type="ECO:0000313" key="3">
    <source>
        <dbReference type="Proteomes" id="UP000031972"/>
    </source>
</evidence>
<dbReference type="InterPro" id="IPR014721">
    <property type="entry name" value="Ribsml_uS5_D2-typ_fold_subgr"/>
</dbReference>
<feature type="domain" description="PDZ" evidence="1">
    <location>
        <begin position="113"/>
        <end position="186"/>
    </location>
</feature>
<dbReference type="Gene3D" id="2.30.42.10">
    <property type="match status" value="1"/>
</dbReference>
<evidence type="ECO:0000259" key="1">
    <source>
        <dbReference type="PROSITE" id="PS50106"/>
    </source>
</evidence>
<dbReference type="InterPro" id="IPR008269">
    <property type="entry name" value="Lon_proteolytic"/>
</dbReference>
<dbReference type="Pfam" id="PF05362">
    <property type="entry name" value="Lon_C"/>
    <property type="match status" value="1"/>
</dbReference>
<keyword evidence="3" id="KW-1185">Reference proteome</keyword>
<name>A0A0C2VUC5_9BACL</name>
<dbReference type="GO" id="GO:0006508">
    <property type="term" value="P:proteolysis"/>
    <property type="evidence" value="ECO:0007669"/>
    <property type="project" value="InterPro"/>
</dbReference>
<proteinExistence type="predicted"/>
<evidence type="ECO:0000313" key="2">
    <source>
        <dbReference type="EMBL" id="KIL47608.1"/>
    </source>
</evidence>
<protein>
    <recommendedName>
        <fullName evidence="1">PDZ domain-containing protein</fullName>
    </recommendedName>
</protein>
<dbReference type="AlphaFoldDB" id="A0A0C2VUC5"/>
<gene>
    <name evidence="2" type="ORF">KR50_17750</name>
</gene>
<dbReference type="PATRIC" id="fig|220754.4.peg.1794"/>
<dbReference type="OrthoDB" id="2356897at2"/>
<dbReference type="PANTHER" id="PTHR10046">
    <property type="entry name" value="ATP DEPENDENT LON PROTEASE FAMILY MEMBER"/>
    <property type="match status" value="1"/>
</dbReference>